<reference evidence="1" key="1">
    <citation type="submission" date="2020-10" db="EMBL/GenBank/DDBJ databases">
        <authorList>
            <person name="Gilroy R."/>
        </authorList>
    </citation>
    <scope>NUCLEOTIDE SEQUENCE</scope>
    <source>
        <strain evidence="1">ChiSjej6B24-2974</strain>
    </source>
</reference>
<gene>
    <name evidence="1" type="ORF">IAA52_13590</name>
</gene>
<accession>A0A9D0ZP59</accession>
<dbReference type="EMBL" id="DVFZ01000127">
    <property type="protein sequence ID" value="HIQ84117.1"/>
    <property type="molecule type" value="Genomic_DNA"/>
</dbReference>
<evidence type="ECO:0000313" key="1">
    <source>
        <dbReference type="EMBL" id="HIQ84117.1"/>
    </source>
</evidence>
<protein>
    <submittedName>
        <fullName evidence="1">Uncharacterized protein</fullName>
    </submittedName>
</protein>
<organism evidence="1 2">
    <name type="scientific">Candidatus Pullichristensenella stercorigallinarum</name>
    <dbReference type="NCBI Taxonomy" id="2840909"/>
    <lineage>
        <taxon>Bacteria</taxon>
        <taxon>Bacillati</taxon>
        <taxon>Bacillota</taxon>
        <taxon>Clostridia</taxon>
        <taxon>Candidatus Pullichristensenella</taxon>
    </lineage>
</organism>
<dbReference type="AlphaFoldDB" id="A0A9D0ZP59"/>
<comment type="caution">
    <text evidence="1">The sequence shown here is derived from an EMBL/GenBank/DDBJ whole genome shotgun (WGS) entry which is preliminary data.</text>
</comment>
<dbReference type="Proteomes" id="UP000824260">
    <property type="component" value="Unassembled WGS sequence"/>
</dbReference>
<evidence type="ECO:0000313" key="2">
    <source>
        <dbReference type="Proteomes" id="UP000824260"/>
    </source>
</evidence>
<name>A0A9D0ZP59_9FIRM</name>
<proteinExistence type="predicted"/>
<sequence length="103" mass="11818">MKSYYIASCLFTARFPEVSLAIQHYIEKRHNIQIVRCCIPNFRIKPNEERIPAGDAREAWKKLPVSAGLEPGDVVYSLCHNCTNIVEEQNEGVRALSLWELID</sequence>
<reference evidence="1" key="2">
    <citation type="journal article" date="2021" name="PeerJ">
        <title>Extensive microbial diversity within the chicken gut microbiome revealed by metagenomics and culture.</title>
        <authorList>
            <person name="Gilroy R."/>
            <person name="Ravi A."/>
            <person name="Getino M."/>
            <person name="Pursley I."/>
            <person name="Horton D.L."/>
            <person name="Alikhan N.F."/>
            <person name="Baker D."/>
            <person name="Gharbi K."/>
            <person name="Hall N."/>
            <person name="Watson M."/>
            <person name="Adriaenssens E.M."/>
            <person name="Foster-Nyarko E."/>
            <person name="Jarju S."/>
            <person name="Secka A."/>
            <person name="Antonio M."/>
            <person name="Oren A."/>
            <person name="Chaudhuri R.R."/>
            <person name="La Ragione R."/>
            <person name="Hildebrand F."/>
            <person name="Pallen M.J."/>
        </authorList>
    </citation>
    <scope>NUCLEOTIDE SEQUENCE</scope>
    <source>
        <strain evidence="1">ChiSjej6B24-2974</strain>
    </source>
</reference>